<accession>A0A6L8WBI3</accession>
<evidence type="ECO:0000313" key="2">
    <source>
        <dbReference type="Proteomes" id="UP000476030"/>
    </source>
</evidence>
<name>A0A6L8WBI3_9PROT</name>
<dbReference type="InterPro" id="IPR021070">
    <property type="entry name" value="Killing_trait_RebB"/>
</dbReference>
<comment type="caution">
    <text evidence="1">The sequence shown here is derived from an EMBL/GenBank/DDBJ whole genome shotgun (WGS) entry which is preliminary data.</text>
</comment>
<dbReference type="Pfam" id="PF11747">
    <property type="entry name" value="RebB"/>
    <property type="match status" value="1"/>
</dbReference>
<evidence type="ECO:0000313" key="1">
    <source>
        <dbReference type="EMBL" id="MZR31783.1"/>
    </source>
</evidence>
<protein>
    <submittedName>
        <fullName evidence="1">R body protein</fullName>
    </submittedName>
</protein>
<gene>
    <name evidence="1" type="ORF">GQE98_14195</name>
</gene>
<sequence length="106" mass="10574">MPGDTPVNAQITDSVTQANVSILGDAPAIAMANAYQVFAQVVGASMQNAISNQQGANSVDLAITTQGTNVLYAMSTAADAKATSEILGGNPVAEALSSLQAATSAF</sequence>
<dbReference type="RefSeq" id="WP_161316377.1">
    <property type="nucleotide sequence ID" value="NZ_WTUW01000009.1"/>
</dbReference>
<keyword evidence="2" id="KW-1185">Reference proteome</keyword>
<proteinExistence type="predicted"/>
<reference evidence="1 2" key="1">
    <citation type="submission" date="2019-12" db="EMBL/GenBank/DDBJ databases">
        <title>Snethiella sp. nov. sp. isolated from sea sand.</title>
        <authorList>
            <person name="Kim J."/>
            <person name="Jeong S.E."/>
            <person name="Jung H.S."/>
            <person name="Jeon C.O."/>
        </authorList>
    </citation>
    <scope>NUCLEOTIDE SEQUENCE [LARGE SCALE GENOMIC DNA]</scope>
    <source>
        <strain evidence="1 2">DP05</strain>
    </source>
</reference>
<dbReference type="Proteomes" id="UP000476030">
    <property type="component" value="Unassembled WGS sequence"/>
</dbReference>
<organism evidence="1 2">
    <name type="scientific">Sneathiella litorea</name>
    <dbReference type="NCBI Taxonomy" id="2606216"/>
    <lineage>
        <taxon>Bacteria</taxon>
        <taxon>Pseudomonadati</taxon>
        <taxon>Pseudomonadota</taxon>
        <taxon>Alphaproteobacteria</taxon>
        <taxon>Sneathiellales</taxon>
        <taxon>Sneathiellaceae</taxon>
        <taxon>Sneathiella</taxon>
    </lineage>
</organism>
<dbReference type="EMBL" id="WTUW01000009">
    <property type="protein sequence ID" value="MZR31783.1"/>
    <property type="molecule type" value="Genomic_DNA"/>
</dbReference>
<dbReference type="AlphaFoldDB" id="A0A6L8WBI3"/>